<dbReference type="GO" id="GO:0016236">
    <property type="term" value="P:macroautophagy"/>
    <property type="evidence" value="ECO:0007669"/>
    <property type="project" value="TreeGrafter"/>
</dbReference>
<evidence type="ECO:0000256" key="2">
    <source>
        <dbReference type="ARBA" id="ARBA00022692"/>
    </source>
</evidence>
<evidence type="ECO:0000256" key="4">
    <source>
        <dbReference type="ARBA" id="ARBA00023136"/>
    </source>
</evidence>
<dbReference type="PANTHER" id="PTHR37278">
    <property type="entry name" value="AUTOPHAGY-RELATED PROTEIN 33-RELATED"/>
    <property type="match status" value="1"/>
</dbReference>
<dbReference type="GeneID" id="63913488"/>
<accession>A0A074W9Z4</accession>
<evidence type="ECO:0000313" key="7">
    <source>
        <dbReference type="Proteomes" id="UP000030672"/>
    </source>
</evidence>
<keyword evidence="4" id="KW-0472">Membrane</keyword>
<evidence type="ECO:0000313" key="6">
    <source>
        <dbReference type="EMBL" id="KEQ66752.1"/>
    </source>
</evidence>
<name>A0A074W9Z4_AURM1</name>
<dbReference type="HOGENOM" id="CLU_065432_0_0_1"/>
<sequence>MPSLIAACKFVGTTSLGLFTGASYSLATLSIPALLALPSAKPAQHVLISLKQTASLHLRSLAVISLLSFNLAYALSPARARHPYLLWTSLVAGLAAASDLIPGQSLPSQDQDDVNGETVEKAVKSSQTLEQARATIGFAGFAMAVIGIWGDGA</sequence>
<dbReference type="AlphaFoldDB" id="A0A074W9Z4"/>
<reference evidence="6 7" key="1">
    <citation type="journal article" date="2014" name="BMC Genomics">
        <title>Genome sequencing of four Aureobasidium pullulans varieties: biotechnological potential, stress tolerance, and description of new species.</title>
        <authorList>
            <person name="Gostin Ar C."/>
            <person name="Ohm R.A."/>
            <person name="Kogej T."/>
            <person name="Sonjak S."/>
            <person name="Turk M."/>
            <person name="Zajc J."/>
            <person name="Zalar P."/>
            <person name="Grube M."/>
            <person name="Sun H."/>
            <person name="Han J."/>
            <person name="Sharma A."/>
            <person name="Chiniquy J."/>
            <person name="Ngan C.Y."/>
            <person name="Lipzen A."/>
            <person name="Barry K."/>
            <person name="Grigoriev I.V."/>
            <person name="Gunde-Cimerman N."/>
        </authorList>
    </citation>
    <scope>NUCLEOTIDE SEQUENCE [LARGE SCALE GENOMIC DNA]</scope>
    <source>
        <strain evidence="6 7">CBS 110374</strain>
    </source>
</reference>
<protein>
    <submittedName>
        <fullName evidence="6">Uncharacterized protein</fullName>
    </submittedName>
</protein>
<dbReference type="PANTHER" id="PTHR37278:SF1">
    <property type="entry name" value="AUTOPHAGY-RELATED PROTEIN 33-RELATED"/>
    <property type="match status" value="1"/>
</dbReference>
<evidence type="ECO:0000256" key="1">
    <source>
        <dbReference type="ARBA" id="ARBA00004141"/>
    </source>
</evidence>
<dbReference type="RefSeq" id="XP_040883775.1">
    <property type="nucleotide sequence ID" value="XM_041020115.1"/>
</dbReference>
<keyword evidence="7" id="KW-1185">Reference proteome</keyword>
<dbReference type="EMBL" id="KL584825">
    <property type="protein sequence ID" value="KEQ66752.1"/>
    <property type="molecule type" value="Genomic_DNA"/>
</dbReference>
<organism evidence="6 7">
    <name type="scientific">Aureobasidium melanogenum (strain CBS 110374)</name>
    <name type="common">Aureobasidium pullulans var. melanogenum</name>
    <dbReference type="NCBI Taxonomy" id="1043003"/>
    <lineage>
        <taxon>Eukaryota</taxon>
        <taxon>Fungi</taxon>
        <taxon>Dikarya</taxon>
        <taxon>Ascomycota</taxon>
        <taxon>Pezizomycotina</taxon>
        <taxon>Dothideomycetes</taxon>
        <taxon>Dothideomycetidae</taxon>
        <taxon>Dothideales</taxon>
        <taxon>Saccotheciaceae</taxon>
        <taxon>Aureobasidium</taxon>
    </lineage>
</organism>
<dbReference type="InterPro" id="IPR051668">
    <property type="entry name" value="ATG33"/>
</dbReference>
<keyword evidence="2" id="KW-0812">Transmembrane</keyword>
<dbReference type="Proteomes" id="UP000030672">
    <property type="component" value="Unassembled WGS sequence"/>
</dbReference>
<evidence type="ECO:0000256" key="5">
    <source>
        <dbReference type="ARBA" id="ARBA00038013"/>
    </source>
</evidence>
<gene>
    <name evidence="6" type="ORF">M437DRAFT_39999</name>
</gene>
<comment type="subcellular location">
    <subcellularLocation>
        <location evidence="1">Membrane</location>
        <topology evidence="1">Multi-pass membrane protein</topology>
    </subcellularLocation>
</comment>
<proteinExistence type="inferred from homology"/>
<keyword evidence="3" id="KW-1133">Transmembrane helix</keyword>
<dbReference type="GO" id="GO:0000422">
    <property type="term" value="P:autophagy of mitochondrion"/>
    <property type="evidence" value="ECO:0007669"/>
    <property type="project" value="TreeGrafter"/>
</dbReference>
<comment type="similarity">
    <text evidence="5">Belongs to the ATG33 family.</text>
</comment>
<evidence type="ECO:0000256" key="3">
    <source>
        <dbReference type="ARBA" id="ARBA00022989"/>
    </source>
</evidence>
<dbReference type="GO" id="GO:0005741">
    <property type="term" value="C:mitochondrial outer membrane"/>
    <property type="evidence" value="ECO:0007669"/>
    <property type="project" value="TreeGrafter"/>
</dbReference>